<keyword evidence="2" id="KW-1185">Reference proteome</keyword>
<dbReference type="KEGG" id="aup:AsAng_0052790"/>
<dbReference type="AlphaFoldDB" id="A0A916DUW5"/>
<dbReference type="EMBL" id="AP026867">
    <property type="protein sequence ID" value="BDS14499.1"/>
    <property type="molecule type" value="Genomic_DNA"/>
</dbReference>
<organism evidence="1 2">
    <name type="scientific">Aureispira anguillae</name>
    <dbReference type="NCBI Taxonomy" id="2864201"/>
    <lineage>
        <taxon>Bacteria</taxon>
        <taxon>Pseudomonadati</taxon>
        <taxon>Bacteroidota</taxon>
        <taxon>Saprospiria</taxon>
        <taxon>Saprospirales</taxon>
        <taxon>Saprospiraceae</taxon>
        <taxon>Aureispira</taxon>
    </lineage>
</organism>
<protein>
    <submittedName>
        <fullName evidence="1">Uncharacterized protein</fullName>
    </submittedName>
</protein>
<proteinExistence type="predicted"/>
<evidence type="ECO:0000313" key="1">
    <source>
        <dbReference type="EMBL" id="BDS14499.1"/>
    </source>
</evidence>
<dbReference type="Proteomes" id="UP001060919">
    <property type="component" value="Chromosome"/>
</dbReference>
<dbReference type="RefSeq" id="WP_264789714.1">
    <property type="nucleotide sequence ID" value="NZ_AP026867.1"/>
</dbReference>
<evidence type="ECO:0000313" key="2">
    <source>
        <dbReference type="Proteomes" id="UP001060919"/>
    </source>
</evidence>
<reference evidence="1" key="1">
    <citation type="submission" date="2022-09" db="EMBL/GenBank/DDBJ databases">
        <title>Aureispira anguillicida sp. nov., isolated from Leptocephalus of Japanese eel Anguilla japonica.</title>
        <authorList>
            <person name="Yuasa K."/>
            <person name="Mekata T."/>
            <person name="Ikunari K."/>
        </authorList>
    </citation>
    <scope>NUCLEOTIDE SEQUENCE</scope>
    <source>
        <strain evidence="1">EL160426</strain>
    </source>
</reference>
<sequence length="110" mass="12555">MAKRKSQVIWLGFAHVKSMGLGKKVGNLEGAQTYIATRADSAEEFKHKVIAIFRQNKFQLIALDAIENEFDVPKDESDPIAAEKIELFKRLTKGNFFAWGNFYPYGEKEQ</sequence>
<accession>A0A916DUW5</accession>
<name>A0A916DUW5_9BACT</name>
<gene>
    <name evidence="1" type="ORF">AsAng_0052790</name>
</gene>